<dbReference type="RefSeq" id="WP_166075632.1">
    <property type="nucleotide sequence ID" value="NZ_JAAJBT010000001.1"/>
</dbReference>
<comment type="caution">
    <text evidence="4">The sequence shown here is derived from an EMBL/GenBank/DDBJ whole genome shotgun (WGS) entry which is preliminary data.</text>
</comment>
<feature type="chain" id="PRO_5045813915" evidence="2">
    <location>
        <begin position="19"/>
        <end position="157"/>
    </location>
</feature>
<gene>
    <name evidence="4" type="ORF">G4D72_00560</name>
</gene>
<evidence type="ECO:0000313" key="4">
    <source>
        <dbReference type="EMBL" id="NHM00595.1"/>
    </source>
</evidence>
<evidence type="ECO:0000256" key="1">
    <source>
        <dbReference type="ARBA" id="ARBA00022729"/>
    </source>
</evidence>
<protein>
    <submittedName>
        <fullName evidence="4">T9SS type A sorting domain-containing protein</fullName>
    </submittedName>
</protein>
<dbReference type="InterPro" id="IPR026444">
    <property type="entry name" value="Secre_tail"/>
</dbReference>
<evidence type="ECO:0000313" key="5">
    <source>
        <dbReference type="Proteomes" id="UP000800984"/>
    </source>
</evidence>
<dbReference type="Proteomes" id="UP000800984">
    <property type="component" value="Unassembled WGS sequence"/>
</dbReference>
<organism evidence="4 5">
    <name type="scientific">Flavobacterium difficile</name>
    <dbReference type="NCBI Taxonomy" id="2709659"/>
    <lineage>
        <taxon>Bacteria</taxon>
        <taxon>Pseudomonadati</taxon>
        <taxon>Bacteroidota</taxon>
        <taxon>Flavobacteriia</taxon>
        <taxon>Flavobacteriales</taxon>
        <taxon>Flavobacteriaceae</taxon>
        <taxon>Flavobacterium</taxon>
    </lineage>
</organism>
<accession>A0ABX0I4W6</accession>
<dbReference type="EMBL" id="JAAJBT010000001">
    <property type="protein sequence ID" value="NHM00595.1"/>
    <property type="molecule type" value="Genomic_DNA"/>
</dbReference>
<evidence type="ECO:0000256" key="2">
    <source>
        <dbReference type="SAM" id="SignalP"/>
    </source>
</evidence>
<feature type="signal peptide" evidence="2">
    <location>
        <begin position="1"/>
        <end position="18"/>
    </location>
</feature>
<proteinExistence type="predicted"/>
<keyword evidence="5" id="KW-1185">Reference proteome</keyword>
<sequence length="157" mass="17245">MKKKIIYLILLFSSIGFAQKDIVFSGGNGSGPGGSVSFTFGQIAVTEISGTNGKMSQGVQQPIEIYTLSSEQFMLDYQIGLFPNPAIHSITLTLDKYEELNQITYLMFDVTGKLVRNGKLTNNETIINVSDLASATYFLNMLDGGKLIKTFKIIKNN</sequence>
<reference evidence="4 5" key="1">
    <citation type="submission" date="2020-02" db="EMBL/GenBank/DDBJ databases">
        <authorList>
            <person name="Chen W.-M."/>
        </authorList>
    </citation>
    <scope>NUCLEOTIDE SEQUENCE [LARGE SCALE GENOMIC DNA]</scope>
    <source>
        <strain evidence="4 5">KDG-16</strain>
    </source>
</reference>
<dbReference type="Pfam" id="PF18962">
    <property type="entry name" value="Por_Secre_tail"/>
    <property type="match status" value="1"/>
</dbReference>
<keyword evidence="1 2" id="KW-0732">Signal</keyword>
<evidence type="ECO:0000259" key="3">
    <source>
        <dbReference type="Pfam" id="PF18962"/>
    </source>
</evidence>
<feature type="domain" description="Secretion system C-terminal sorting" evidence="3">
    <location>
        <begin position="81"/>
        <end position="151"/>
    </location>
</feature>
<name>A0ABX0I4W6_9FLAO</name>
<dbReference type="NCBIfam" id="TIGR04183">
    <property type="entry name" value="Por_Secre_tail"/>
    <property type="match status" value="1"/>
</dbReference>